<dbReference type="RefSeq" id="WP_197990694.1">
    <property type="nucleotide sequence ID" value="NZ_JACYXC010000001.1"/>
</dbReference>
<name>A0ABS0NQA4_9ACTN</name>
<dbReference type="EMBL" id="JACYXC010000001">
    <property type="protein sequence ID" value="MBH5337393.1"/>
    <property type="molecule type" value="Genomic_DNA"/>
</dbReference>
<proteinExistence type="predicted"/>
<gene>
    <name evidence="1" type="ORF">IHE55_22565</name>
</gene>
<sequence length="48" mass="5071">MSRNRCWRREPPAVATTLTTPAPMIVPYTPSREASTAAVTAASALPAT</sequence>
<comment type="caution">
    <text evidence="1">The sequence shown here is derived from an EMBL/GenBank/DDBJ whole genome shotgun (WGS) entry which is preliminary data.</text>
</comment>
<evidence type="ECO:0000313" key="1">
    <source>
        <dbReference type="EMBL" id="MBH5337393.1"/>
    </source>
</evidence>
<accession>A0ABS0NQA4</accession>
<reference evidence="1 2" key="1">
    <citation type="submission" date="2020-09" db="EMBL/GenBank/DDBJ databases">
        <title>Biosynthesis of the nuclear factor of activated T cells inhibitor NFAT-133 and its congeners in Streptomyces pactum.</title>
        <authorList>
            <person name="Zhou W."/>
            <person name="Posri P."/>
            <person name="Abugrain M.E."/>
            <person name="Weisberg A.J."/>
            <person name="Chang J.H."/>
            <person name="Mahmud T."/>
        </authorList>
    </citation>
    <scope>NUCLEOTIDE SEQUENCE [LARGE SCALE GENOMIC DNA]</scope>
    <source>
        <strain evidence="1 2">ATCC 27456</strain>
    </source>
</reference>
<organism evidence="1 2">
    <name type="scientific">Streptomyces pactum</name>
    <dbReference type="NCBI Taxonomy" id="68249"/>
    <lineage>
        <taxon>Bacteria</taxon>
        <taxon>Bacillati</taxon>
        <taxon>Actinomycetota</taxon>
        <taxon>Actinomycetes</taxon>
        <taxon>Kitasatosporales</taxon>
        <taxon>Streptomycetaceae</taxon>
        <taxon>Streptomyces</taxon>
    </lineage>
</organism>
<evidence type="ECO:0000313" key="2">
    <source>
        <dbReference type="Proteomes" id="UP000807371"/>
    </source>
</evidence>
<protein>
    <submittedName>
        <fullName evidence="1">Uncharacterized protein</fullName>
    </submittedName>
</protein>
<dbReference type="Proteomes" id="UP000807371">
    <property type="component" value="Unassembled WGS sequence"/>
</dbReference>
<keyword evidence="2" id="KW-1185">Reference proteome</keyword>